<dbReference type="GO" id="GO:0004497">
    <property type="term" value="F:monooxygenase activity"/>
    <property type="evidence" value="ECO:0007669"/>
    <property type="project" value="UniProtKB-KW"/>
</dbReference>
<accession>A0AAW9SK02</accession>
<protein>
    <submittedName>
        <fullName evidence="3">NAD(P)/FAD-dependent oxidoreductase</fullName>
        <ecNumber evidence="3">1.-.-.-</ecNumber>
    </submittedName>
</protein>
<evidence type="ECO:0000313" key="3">
    <source>
        <dbReference type="EMBL" id="MEN7551478.1"/>
    </source>
</evidence>
<evidence type="ECO:0000256" key="2">
    <source>
        <dbReference type="ARBA" id="ARBA00023033"/>
    </source>
</evidence>
<gene>
    <name evidence="3" type="ORF">AAG747_26410</name>
</gene>
<dbReference type="EC" id="1.-.-.-" evidence="3"/>
<sequence>MDNYDICVVGAGPSGSVIAKKLARFGYSVVLIEKEKFPRKHIGLSLTPGIHHWLGLLGLKEEVNKAGFTRALESFILWESNEVVKKEFKPDLAGYHVDRGKFDQILLHSALADGVRLLQPCTVNRLDQCDDGDWKISVTQFSTQKHLFAKFIVEATGRKSVLTGSKKAYLPKTLATYTYWKSIPTNPVSFVEAGKNEWYWGAPVGKGYMACIFSDPETIRKFASVQDFYFRTMNHSSLFASLGNIGGAGDIIVCDATAYKEERPVSNRYIKVGDAAFTMDPLSSQGVQKAIKSAYQGAIVVNSLLKDGHSHAALEYYHTLIRNEVLKNTQWTKQFYNRQKRFDGGAFWDVRKDAFIPGAKEPPETNVSLKKEDRLFMNPNAVIIDVPVVGEYRIEYCKGVRLEENDEPFVFLQNTSIASLIKNMHGKPLIECLQIIEHTMPHSPPLEVLRWLLYHRVISN</sequence>
<dbReference type="InterPro" id="IPR036188">
    <property type="entry name" value="FAD/NAD-bd_sf"/>
</dbReference>
<dbReference type="AlphaFoldDB" id="A0AAW9SK02"/>
<dbReference type="RefSeq" id="WP_346824259.1">
    <property type="nucleotide sequence ID" value="NZ_JBDKWZ010000023.1"/>
</dbReference>
<comment type="caution">
    <text evidence="3">The sequence shown here is derived from an EMBL/GenBank/DDBJ whole genome shotgun (WGS) entry which is preliminary data.</text>
</comment>
<keyword evidence="1 3" id="KW-0560">Oxidoreductase</keyword>
<dbReference type="Proteomes" id="UP001403385">
    <property type="component" value="Unassembled WGS sequence"/>
</dbReference>
<reference evidence="3 4" key="1">
    <citation type="submission" date="2024-04" db="EMBL/GenBank/DDBJ databases">
        <title>Novel genus in family Flammeovirgaceae.</title>
        <authorList>
            <person name="Nguyen T.H."/>
            <person name="Vuong T.Q."/>
            <person name="Le H."/>
            <person name="Kim S.-G."/>
        </authorList>
    </citation>
    <scope>NUCLEOTIDE SEQUENCE [LARGE SCALE GENOMIC DNA]</scope>
    <source>
        <strain evidence="3 4">JCM 23209</strain>
    </source>
</reference>
<dbReference type="InterPro" id="IPR050816">
    <property type="entry name" value="Flavin-dep_Halogenase_NPB"/>
</dbReference>
<dbReference type="Gene3D" id="3.50.50.60">
    <property type="entry name" value="FAD/NAD(P)-binding domain"/>
    <property type="match status" value="1"/>
</dbReference>
<name>A0AAW9SK02_9BACT</name>
<dbReference type="Gene3D" id="3.30.9.100">
    <property type="match status" value="1"/>
</dbReference>
<proteinExistence type="predicted"/>
<dbReference type="EMBL" id="JBDKWZ010000023">
    <property type="protein sequence ID" value="MEN7551478.1"/>
    <property type="molecule type" value="Genomic_DNA"/>
</dbReference>
<keyword evidence="4" id="KW-1185">Reference proteome</keyword>
<evidence type="ECO:0000313" key="4">
    <source>
        <dbReference type="Proteomes" id="UP001403385"/>
    </source>
</evidence>
<keyword evidence="2" id="KW-0503">Monooxygenase</keyword>
<dbReference type="InterPro" id="IPR006905">
    <property type="entry name" value="Flavin_halogenase"/>
</dbReference>
<organism evidence="3 4">
    <name type="scientific">Rapidithrix thailandica</name>
    <dbReference type="NCBI Taxonomy" id="413964"/>
    <lineage>
        <taxon>Bacteria</taxon>
        <taxon>Pseudomonadati</taxon>
        <taxon>Bacteroidota</taxon>
        <taxon>Cytophagia</taxon>
        <taxon>Cytophagales</taxon>
        <taxon>Flammeovirgaceae</taxon>
        <taxon>Rapidithrix</taxon>
    </lineage>
</organism>
<evidence type="ECO:0000256" key="1">
    <source>
        <dbReference type="ARBA" id="ARBA00023002"/>
    </source>
</evidence>
<dbReference type="PANTHER" id="PTHR43747">
    <property type="entry name" value="FAD-BINDING PROTEIN"/>
    <property type="match status" value="1"/>
</dbReference>
<dbReference type="PANTHER" id="PTHR43747:SF5">
    <property type="entry name" value="FAD-BINDING DOMAIN-CONTAINING PROTEIN"/>
    <property type="match status" value="1"/>
</dbReference>
<dbReference type="SUPFAM" id="SSF51905">
    <property type="entry name" value="FAD/NAD(P)-binding domain"/>
    <property type="match status" value="1"/>
</dbReference>
<dbReference type="Pfam" id="PF04820">
    <property type="entry name" value="Trp_halogenase"/>
    <property type="match status" value="2"/>
</dbReference>
<dbReference type="PRINTS" id="PR00420">
    <property type="entry name" value="RNGMNOXGNASE"/>
</dbReference>